<feature type="signal peptide" evidence="1">
    <location>
        <begin position="1"/>
        <end position="23"/>
    </location>
</feature>
<protein>
    <recommendedName>
        <fullName evidence="2">Solute-binding protein family 3/N-terminal domain-containing protein</fullName>
    </recommendedName>
</protein>
<dbReference type="AlphaFoldDB" id="A0A1C3RIS8"/>
<dbReference type="PANTHER" id="PTHR38834">
    <property type="entry name" value="PERIPLASMIC SUBSTRATE BINDING PROTEIN FAMILY 3"/>
    <property type="match status" value="1"/>
</dbReference>
<name>A0A1C3RIS8_9PROT</name>
<dbReference type="Pfam" id="PF00497">
    <property type="entry name" value="SBP_bac_3"/>
    <property type="match status" value="1"/>
</dbReference>
<dbReference type="PANTHER" id="PTHR38834:SF3">
    <property type="entry name" value="SOLUTE-BINDING PROTEIN FAMILY 3_N-TERMINAL DOMAIN-CONTAINING PROTEIN"/>
    <property type="match status" value="1"/>
</dbReference>
<feature type="chain" id="PRO_5008680818" description="Solute-binding protein family 3/N-terminal domain-containing protein" evidence="1">
    <location>
        <begin position="24"/>
        <end position="239"/>
    </location>
</feature>
<dbReference type="RefSeq" id="WP_083223059.1">
    <property type="nucleotide sequence ID" value="NZ_FLYE01000034.1"/>
</dbReference>
<evidence type="ECO:0000313" key="3">
    <source>
        <dbReference type="EMBL" id="SCA57169.1"/>
    </source>
</evidence>
<dbReference type="OrthoDB" id="8587856at2"/>
<accession>A0A1C3RIS8</accession>
<organism evidence="3 4">
    <name type="scientific">Candidatus Terasakiella magnetica</name>
    <dbReference type="NCBI Taxonomy" id="1867952"/>
    <lineage>
        <taxon>Bacteria</taxon>
        <taxon>Pseudomonadati</taxon>
        <taxon>Pseudomonadota</taxon>
        <taxon>Alphaproteobacteria</taxon>
        <taxon>Rhodospirillales</taxon>
        <taxon>Terasakiellaceae</taxon>
        <taxon>Terasakiella</taxon>
    </lineage>
</organism>
<dbReference type="Proteomes" id="UP000231658">
    <property type="component" value="Unassembled WGS sequence"/>
</dbReference>
<dbReference type="EMBL" id="FLYE01000034">
    <property type="protein sequence ID" value="SCA57169.1"/>
    <property type="molecule type" value="Genomic_DNA"/>
</dbReference>
<dbReference type="Gene3D" id="3.40.190.10">
    <property type="entry name" value="Periplasmic binding protein-like II"/>
    <property type="match status" value="2"/>
</dbReference>
<gene>
    <name evidence="3" type="ORF">MTBPR1_40192</name>
</gene>
<reference evidence="3 4" key="1">
    <citation type="submission" date="2016-07" db="EMBL/GenBank/DDBJ databases">
        <authorList>
            <person name="Lefevre C.T."/>
        </authorList>
    </citation>
    <scope>NUCLEOTIDE SEQUENCE [LARGE SCALE GENOMIC DNA]</scope>
    <source>
        <strain evidence="3">PR1</strain>
    </source>
</reference>
<dbReference type="SUPFAM" id="SSF53850">
    <property type="entry name" value="Periplasmic binding protein-like II"/>
    <property type="match status" value="1"/>
</dbReference>
<keyword evidence="4" id="KW-1185">Reference proteome</keyword>
<dbReference type="STRING" id="1867952.MTBPR1_40192"/>
<keyword evidence="1" id="KW-0732">Signal</keyword>
<sequence length="239" mass="27188">MHKYIRSLLSICAVALTSTMGHAIEPVKVYTSVFPPIVTKDSVRPGYAYELVEEVLTLANIEYEIIQMPWARAQALVKSTPNTLIFPLTRTATREKNYSWGFELFKTQTYFVTLNGEKLTAKDAYKKKIGVQLKSSWDNWLTEKGYNTISRMPQEGFGIVRMMQVGRLDTWYAEGSVAKDILPKMGISSATFSDPIQSFNTFIATNKNHPFTQMEKLKAAFKDIISSGDYKKIMSKYNM</sequence>
<evidence type="ECO:0000256" key="1">
    <source>
        <dbReference type="SAM" id="SignalP"/>
    </source>
</evidence>
<dbReference type="InterPro" id="IPR001638">
    <property type="entry name" value="Solute-binding_3/MltF_N"/>
</dbReference>
<evidence type="ECO:0000313" key="4">
    <source>
        <dbReference type="Proteomes" id="UP000231658"/>
    </source>
</evidence>
<proteinExistence type="predicted"/>
<feature type="domain" description="Solute-binding protein family 3/N-terminal" evidence="2">
    <location>
        <begin position="34"/>
        <end position="237"/>
    </location>
</feature>
<evidence type="ECO:0000259" key="2">
    <source>
        <dbReference type="Pfam" id="PF00497"/>
    </source>
</evidence>